<sequence length="390" mass="43480">MGKYRGGPKPWEKDDPKGRRLDPGQYPELNAVFYTADPAEFIKMRIESLSLMACNDDQLAPLYGTDRSVGAAFLGAMPPPASEARQRYIRMEAVMTANHASEALLRLFFAHVEHPECPWLGMSASTDFREYKAKLDAALADGFDRELIATVFLGGVSRVDSCIQLTHAEFEDAIDGLAMLLIDCANRVLGDAFVYNAVKHGVSAVAVDDDDAKVAWQPMNGERVTLHEGPIHVYLHKKGHPDADKGEAHWWLTLEDANPGRELSISVLITKALDSLWDVARRRYLGESGTINYINKATVEMAVWGTTMQAGNHLKRATHELIKVKPDGTVDGTDHRVVGYHIPRQWWLQGAAEGMEIRSVVLPSRERDRQLYSTGQRSYLPITPRGFQRA</sequence>
<name>A0A1X0BNF5_MYCCF</name>
<feature type="region of interest" description="Disordered" evidence="1">
    <location>
        <begin position="1"/>
        <end position="23"/>
    </location>
</feature>
<keyword evidence="3" id="KW-1185">Reference proteome</keyword>
<evidence type="ECO:0000313" key="2">
    <source>
        <dbReference type="EMBL" id="BBY41790.1"/>
    </source>
</evidence>
<dbReference type="Proteomes" id="UP000466431">
    <property type="component" value="Chromosome"/>
</dbReference>
<evidence type="ECO:0000313" key="3">
    <source>
        <dbReference type="Proteomes" id="UP000466431"/>
    </source>
</evidence>
<gene>
    <name evidence="2" type="ORF">MCEL_00850</name>
</gene>
<accession>A0A1X0BNF5</accession>
<feature type="compositionally biased region" description="Basic and acidic residues" evidence="1">
    <location>
        <begin position="10"/>
        <end position="22"/>
    </location>
</feature>
<dbReference type="KEGG" id="mcee:MCEL_00850"/>
<reference evidence="2 3" key="1">
    <citation type="journal article" date="2019" name="Emerg. Microbes Infect.">
        <title>Comprehensive subspecies identification of 175 nontuberculous mycobacteria species based on 7547 genomic profiles.</title>
        <authorList>
            <person name="Matsumoto Y."/>
            <person name="Kinjo T."/>
            <person name="Motooka D."/>
            <person name="Nabeya D."/>
            <person name="Jung N."/>
            <person name="Uechi K."/>
            <person name="Horii T."/>
            <person name="Iida T."/>
            <person name="Fujita J."/>
            <person name="Nakamura S."/>
        </authorList>
    </citation>
    <scope>NUCLEOTIDE SEQUENCE [LARGE SCALE GENOMIC DNA]</scope>
    <source>
        <strain evidence="2 3">JCM 18439</strain>
    </source>
</reference>
<organism evidence="2 3">
    <name type="scientific">Mycolicibacterium celeriflavum</name>
    <name type="common">Mycobacterium celeriflavum</name>
    <dbReference type="NCBI Taxonomy" id="1249101"/>
    <lineage>
        <taxon>Bacteria</taxon>
        <taxon>Bacillati</taxon>
        <taxon>Actinomycetota</taxon>
        <taxon>Actinomycetes</taxon>
        <taxon>Mycobacteriales</taxon>
        <taxon>Mycobacteriaceae</taxon>
        <taxon>Mycolicibacterium</taxon>
    </lineage>
</organism>
<dbReference type="EMBL" id="AP022591">
    <property type="protein sequence ID" value="BBY41790.1"/>
    <property type="molecule type" value="Genomic_DNA"/>
</dbReference>
<dbReference type="OrthoDB" id="5077512at2"/>
<protein>
    <submittedName>
        <fullName evidence="2">Uncharacterized protein</fullName>
    </submittedName>
</protein>
<proteinExistence type="predicted"/>
<evidence type="ECO:0000256" key="1">
    <source>
        <dbReference type="SAM" id="MobiDB-lite"/>
    </source>
</evidence>
<dbReference type="AlphaFoldDB" id="A0A1X0BNF5"/>
<dbReference type="RefSeq" id="WP_083006032.1">
    <property type="nucleotide sequence ID" value="NZ_AP022591.1"/>
</dbReference>